<dbReference type="Gene3D" id="2.60.40.3110">
    <property type="match status" value="1"/>
</dbReference>
<sequence length="820" mass="86313">MGRRWLWVWCWAWLVMSGVLAQTPPAPPPQEEELFLEVTLNGEATGLILRFTRGTSSGLRSSVQNLRDLELDPKLFGLEGQQEFDLDQVKGLSYTYDATRQSIVLRVDDALRAPVTLSGRTVRKPGVATVTPGAVLNYDVYSLLGQNRATSISNELRYFNDSGVLTSTGVANSNSQGRQFVRFDTAWVHADPDTMETWTVGDFISSSLNWSRSLRMGGVQWKRSFDLRPDLLTFPAAALGGSAVVPSAVSLYINGVRQVETAVPSGPFIINQVAGINGAGQATLVTRDAAGRAVSTTLPLYVDTRMLAEGLTDYSFELGVLRRRYTVDSFGYARTPSASGSLRRGLSDSLTLEAHAEGGRGVLNGGGGMLWRLGQVGVVSASLSASAGNGSSNVSNTGVIGGINGTGGACTGIGGAGVGTGIGGIGDCSTPGSITSGASDNSRRGVQATLGYQYLSPRFSVDLQSQRASVGYSDLGTLEGAAGVRANDRINLNLSLFAGQGLGLSAISQRTPLAPTARVVALSYSASLFKGFFLSVSAFRDYRDAKARGVFFSISGTLGDRISASVSRNRQNDVRSTTTTLARSADYSGGFGWGLQSVNNNGSSLRQAQGVYLGNYGQASALMIDNGGRRTTSVDVAGALVLMDGSVHPARQVGAGFALVSTDGVGGVPVLQENQVIGKTSSSGYLLVPNLNPYFTNQVGIDPSKLPLDARISSTGRGVVPARLSGVLVRFPVETYEAASVILQDADGKPLGTGIEVLHVESGNSTVVGYDGMAFIDHLQPLNHLRLTVDGKPCVVEFHYEPVKGNAMPTVGPFRCQGVQ</sequence>
<evidence type="ECO:0000256" key="1">
    <source>
        <dbReference type="SAM" id="SignalP"/>
    </source>
</evidence>
<dbReference type="AlphaFoldDB" id="A0A6L8K1U2"/>
<keyword evidence="1" id="KW-0732">Signal</keyword>
<dbReference type="Pfam" id="PF13953">
    <property type="entry name" value="PapC_C"/>
    <property type="match status" value="1"/>
</dbReference>
<keyword evidence="4" id="KW-1185">Reference proteome</keyword>
<feature type="domain" description="PapC-like C-terminal" evidence="2">
    <location>
        <begin position="743"/>
        <end position="800"/>
    </location>
</feature>
<dbReference type="InterPro" id="IPR025949">
    <property type="entry name" value="PapC-like_C"/>
</dbReference>
<dbReference type="Proteomes" id="UP000479335">
    <property type="component" value="Unassembled WGS sequence"/>
</dbReference>
<feature type="signal peptide" evidence="1">
    <location>
        <begin position="1"/>
        <end position="21"/>
    </location>
</feature>
<proteinExistence type="predicted"/>
<dbReference type="Pfam" id="PF00577">
    <property type="entry name" value="Usher"/>
    <property type="match status" value="1"/>
</dbReference>
<dbReference type="InterPro" id="IPR000015">
    <property type="entry name" value="Fimb_usher"/>
</dbReference>
<dbReference type="EMBL" id="WWCN01000001">
    <property type="protein sequence ID" value="MYM21170.1"/>
    <property type="molecule type" value="Genomic_DNA"/>
</dbReference>
<reference evidence="3 4" key="1">
    <citation type="submission" date="2019-12" db="EMBL/GenBank/DDBJ databases">
        <title>Novel species isolated from a subtropical stream in China.</title>
        <authorList>
            <person name="Lu H."/>
        </authorList>
    </citation>
    <scope>NUCLEOTIDE SEQUENCE [LARGE SCALE GENOMIC DNA]</scope>
    <source>
        <strain evidence="3 4">FT135W</strain>
    </source>
</reference>
<name>A0A6L8K1U2_9BURK</name>
<evidence type="ECO:0000313" key="4">
    <source>
        <dbReference type="Proteomes" id="UP000479335"/>
    </source>
</evidence>
<dbReference type="Gene3D" id="2.60.40.2610">
    <property type="entry name" value="Outer membrane usher protein FimD, plug domain"/>
    <property type="match status" value="1"/>
</dbReference>
<dbReference type="PANTHER" id="PTHR30451:SF5">
    <property type="entry name" value="SLR0019 PROTEIN"/>
    <property type="match status" value="1"/>
</dbReference>
<organism evidence="3 4">
    <name type="scientific">Duganella flavida</name>
    <dbReference type="NCBI Taxonomy" id="2692175"/>
    <lineage>
        <taxon>Bacteria</taxon>
        <taxon>Pseudomonadati</taxon>
        <taxon>Pseudomonadota</taxon>
        <taxon>Betaproteobacteria</taxon>
        <taxon>Burkholderiales</taxon>
        <taxon>Oxalobacteraceae</taxon>
        <taxon>Telluria group</taxon>
        <taxon>Duganella</taxon>
    </lineage>
</organism>
<comment type="caution">
    <text evidence="3">The sequence shown here is derived from an EMBL/GenBank/DDBJ whole genome shotgun (WGS) entry which is preliminary data.</text>
</comment>
<dbReference type="GO" id="GO:0015473">
    <property type="term" value="F:fimbrial usher porin activity"/>
    <property type="evidence" value="ECO:0007669"/>
    <property type="project" value="InterPro"/>
</dbReference>
<gene>
    <name evidence="3" type="ORF">GTP46_00720</name>
</gene>
<protein>
    <submittedName>
        <fullName evidence="3">Fimbria/pilus outer membrane usher protein</fullName>
    </submittedName>
</protein>
<dbReference type="GO" id="GO:0009279">
    <property type="term" value="C:cell outer membrane"/>
    <property type="evidence" value="ECO:0007669"/>
    <property type="project" value="TreeGrafter"/>
</dbReference>
<dbReference type="InterPro" id="IPR042186">
    <property type="entry name" value="FimD_plug_dom"/>
</dbReference>
<feature type="chain" id="PRO_5026822732" evidence="1">
    <location>
        <begin position="22"/>
        <end position="820"/>
    </location>
</feature>
<evidence type="ECO:0000259" key="2">
    <source>
        <dbReference type="Pfam" id="PF13953"/>
    </source>
</evidence>
<dbReference type="PANTHER" id="PTHR30451">
    <property type="entry name" value="OUTER MEMBRANE USHER PROTEIN"/>
    <property type="match status" value="1"/>
</dbReference>
<dbReference type="GO" id="GO:0009297">
    <property type="term" value="P:pilus assembly"/>
    <property type="evidence" value="ECO:0007669"/>
    <property type="project" value="InterPro"/>
</dbReference>
<accession>A0A6L8K1U2</accession>
<evidence type="ECO:0000313" key="3">
    <source>
        <dbReference type="EMBL" id="MYM21170.1"/>
    </source>
</evidence>